<dbReference type="InterPro" id="IPR058031">
    <property type="entry name" value="AAA_lid_NorR"/>
</dbReference>
<dbReference type="Pfam" id="PF25601">
    <property type="entry name" value="AAA_lid_14"/>
    <property type="match status" value="1"/>
</dbReference>
<dbReference type="InterPro" id="IPR003593">
    <property type="entry name" value="AAA+_ATPase"/>
</dbReference>
<evidence type="ECO:0000256" key="1">
    <source>
        <dbReference type="ARBA" id="ARBA00002167"/>
    </source>
</evidence>
<comment type="function">
    <text evidence="1">Required for activation of most nif operons, which are directly involved in nitrogen fixation.</text>
</comment>
<keyword evidence="13" id="KW-1185">Reference proteome</keyword>
<dbReference type="InterPro" id="IPR002078">
    <property type="entry name" value="Sigma_54_int"/>
</dbReference>
<evidence type="ECO:0000256" key="8">
    <source>
        <dbReference type="ARBA" id="ARBA00023125"/>
    </source>
</evidence>
<dbReference type="PANTHER" id="PTHR32071">
    <property type="entry name" value="TRANSCRIPTIONAL REGULATORY PROTEIN"/>
    <property type="match status" value="1"/>
</dbReference>
<dbReference type="PROSITE" id="PS50045">
    <property type="entry name" value="SIGMA54_INTERACT_4"/>
    <property type="match status" value="1"/>
</dbReference>
<dbReference type="InterPro" id="IPR011006">
    <property type="entry name" value="CheY-like_superfamily"/>
</dbReference>
<evidence type="ECO:0000259" key="11">
    <source>
        <dbReference type="PROSITE" id="PS50045"/>
    </source>
</evidence>
<reference evidence="12 13" key="1">
    <citation type="submission" date="2018-04" db="EMBL/GenBank/DDBJ databases">
        <title>Genomic Encyclopedia of Archaeal and Bacterial Type Strains, Phase II (KMG-II): from individual species to whole genera.</title>
        <authorList>
            <person name="Goeker M."/>
        </authorList>
    </citation>
    <scope>NUCLEOTIDE SEQUENCE [LARGE SCALE GENOMIC DNA]</scope>
    <source>
        <strain evidence="12 13">DSM 18064</strain>
    </source>
</reference>
<dbReference type="InterPro" id="IPR027417">
    <property type="entry name" value="P-loop_NTPase"/>
</dbReference>
<keyword evidence="6" id="KW-0902">Two-component regulatory system</keyword>
<dbReference type="GO" id="GO:0006355">
    <property type="term" value="P:regulation of DNA-templated transcription"/>
    <property type="evidence" value="ECO:0007669"/>
    <property type="project" value="InterPro"/>
</dbReference>
<dbReference type="PANTHER" id="PTHR32071:SF117">
    <property type="entry name" value="PTS-DEPENDENT DIHYDROXYACETONE KINASE OPERON REGULATORY PROTEIN-RELATED"/>
    <property type="match status" value="1"/>
</dbReference>
<evidence type="ECO:0000256" key="6">
    <source>
        <dbReference type="ARBA" id="ARBA00023012"/>
    </source>
</evidence>
<dbReference type="InterPro" id="IPR009057">
    <property type="entry name" value="Homeodomain-like_sf"/>
</dbReference>
<evidence type="ECO:0000256" key="3">
    <source>
        <dbReference type="ARBA" id="ARBA00015308"/>
    </source>
</evidence>
<dbReference type="Proteomes" id="UP000243859">
    <property type="component" value="Unassembled WGS sequence"/>
</dbReference>
<dbReference type="InterPro" id="IPR002197">
    <property type="entry name" value="HTH_Fis"/>
</dbReference>
<dbReference type="EMBL" id="QAAA01000035">
    <property type="protein sequence ID" value="PTM99709.1"/>
    <property type="molecule type" value="Genomic_DNA"/>
</dbReference>
<dbReference type="SMART" id="SM00382">
    <property type="entry name" value="AAA"/>
    <property type="match status" value="1"/>
</dbReference>
<protein>
    <recommendedName>
        <fullName evidence="3">Nif-specific regulatory protein</fullName>
    </recommendedName>
</protein>
<proteinExistence type="predicted"/>
<keyword evidence="10" id="KW-0804">Transcription</keyword>
<feature type="domain" description="Sigma-54 factor interaction" evidence="11">
    <location>
        <begin position="167"/>
        <end position="395"/>
    </location>
</feature>
<dbReference type="GO" id="GO:0043565">
    <property type="term" value="F:sequence-specific DNA binding"/>
    <property type="evidence" value="ECO:0007669"/>
    <property type="project" value="InterPro"/>
</dbReference>
<evidence type="ECO:0000256" key="9">
    <source>
        <dbReference type="ARBA" id="ARBA00023159"/>
    </source>
</evidence>
<dbReference type="PROSITE" id="PS00688">
    <property type="entry name" value="SIGMA54_INTERACT_3"/>
    <property type="match status" value="1"/>
</dbReference>
<dbReference type="Gene3D" id="1.10.10.60">
    <property type="entry name" value="Homeodomain-like"/>
    <property type="match status" value="1"/>
</dbReference>
<dbReference type="SUPFAM" id="SSF52540">
    <property type="entry name" value="P-loop containing nucleoside triphosphate hydrolases"/>
    <property type="match status" value="1"/>
</dbReference>
<dbReference type="GO" id="GO:0000160">
    <property type="term" value="P:phosphorelay signal transduction system"/>
    <property type="evidence" value="ECO:0007669"/>
    <property type="project" value="UniProtKB-KW"/>
</dbReference>
<dbReference type="InterPro" id="IPR025943">
    <property type="entry name" value="Sigma_54_int_dom_ATP-bd_2"/>
</dbReference>
<dbReference type="PRINTS" id="PR01590">
    <property type="entry name" value="HTHFIS"/>
</dbReference>
<name>A0A2T5BL50_9RHOB</name>
<evidence type="ECO:0000313" key="12">
    <source>
        <dbReference type="EMBL" id="PTM99709.1"/>
    </source>
</evidence>
<dbReference type="SUPFAM" id="SSF52172">
    <property type="entry name" value="CheY-like"/>
    <property type="match status" value="1"/>
</dbReference>
<dbReference type="InterPro" id="IPR025944">
    <property type="entry name" value="Sigma_54_int_dom_CS"/>
</dbReference>
<dbReference type="GO" id="GO:0005524">
    <property type="term" value="F:ATP binding"/>
    <property type="evidence" value="ECO:0007669"/>
    <property type="project" value="UniProtKB-KW"/>
</dbReference>
<dbReference type="Gene3D" id="3.40.50.300">
    <property type="entry name" value="P-loop containing nucleotide triphosphate hydrolases"/>
    <property type="match status" value="1"/>
</dbReference>
<keyword evidence="9" id="KW-0010">Activator</keyword>
<dbReference type="PROSITE" id="PS00676">
    <property type="entry name" value="SIGMA54_INTERACT_2"/>
    <property type="match status" value="1"/>
</dbReference>
<evidence type="ECO:0000256" key="2">
    <source>
        <dbReference type="ARBA" id="ARBA00011135"/>
    </source>
</evidence>
<comment type="subunit">
    <text evidence="2">Interacts with sigma-54.</text>
</comment>
<dbReference type="AlphaFoldDB" id="A0A2T5BL50"/>
<gene>
    <name evidence="12" type="ORF">C8N32_1351</name>
</gene>
<keyword evidence="4" id="KW-0547">Nucleotide-binding</keyword>
<keyword evidence="5" id="KW-0067">ATP-binding</keyword>
<evidence type="ECO:0000256" key="5">
    <source>
        <dbReference type="ARBA" id="ARBA00022840"/>
    </source>
</evidence>
<evidence type="ECO:0000256" key="7">
    <source>
        <dbReference type="ARBA" id="ARBA00023015"/>
    </source>
</evidence>
<sequence>MAQPASSSEAAGTASDDGFQEGERSAIILCNEPRMHGSLSKALSEEFSTLHFATGSDELHALVAKHAFETLVIHIGQAGGVSLAELVQNVRASVIFDFNTVVVSDESDLTKVLACLQDIDAVLLRAPFGRAEIYSALKSARERRRIARENFLLQRQVDQSSPIKDRVVGESEAIQKLWDIVRRVAPMPASVLITGETGTGKELTARALHDLSGRTGSFVPVNCAAIPADIIESELFGHVRGAFSGAVQSRQGLFGHADGGTLFLDEIGELPLAMQAKLLRVLENKRYRPLGHNQETTTSARLLFATNRNLPSEIAAGRFREDLYYRMNVLVLNVPPLRERRSDISRLALLYMNLHAIEIGQPPPPLEAEDLDAMLNYDWPGNIRELRNVIERSLLLNLPIAQVLGPPAALKQPAPQKPEDVTLSVDNLSIKSAEEHCIAEALRISGGNKSAAARLLGVSRKTVERRIKRMNAMNKNSRMKNL</sequence>
<keyword evidence="8" id="KW-0238">DNA-binding</keyword>
<comment type="caution">
    <text evidence="12">The sequence shown here is derived from an EMBL/GenBank/DDBJ whole genome shotgun (WGS) entry which is preliminary data.</text>
</comment>
<dbReference type="CDD" id="cd00009">
    <property type="entry name" value="AAA"/>
    <property type="match status" value="1"/>
</dbReference>
<dbReference type="Gene3D" id="1.10.8.60">
    <property type="match status" value="1"/>
</dbReference>
<dbReference type="SUPFAM" id="SSF46689">
    <property type="entry name" value="Homeodomain-like"/>
    <property type="match status" value="1"/>
</dbReference>
<evidence type="ECO:0000313" key="13">
    <source>
        <dbReference type="Proteomes" id="UP000243859"/>
    </source>
</evidence>
<dbReference type="Pfam" id="PF00158">
    <property type="entry name" value="Sigma54_activat"/>
    <property type="match status" value="1"/>
</dbReference>
<accession>A0A2T5BL50</accession>
<dbReference type="Pfam" id="PF02954">
    <property type="entry name" value="HTH_8"/>
    <property type="match status" value="1"/>
</dbReference>
<evidence type="ECO:0000256" key="4">
    <source>
        <dbReference type="ARBA" id="ARBA00022741"/>
    </source>
</evidence>
<evidence type="ECO:0000256" key="10">
    <source>
        <dbReference type="ARBA" id="ARBA00023163"/>
    </source>
</evidence>
<organism evidence="12 13">
    <name type="scientific">Rhodovulum imhoffii</name>
    <dbReference type="NCBI Taxonomy" id="365340"/>
    <lineage>
        <taxon>Bacteria</taxon>
        <taxon>Pseudomonadati</taxon>
        <taxon>Pseudomonadota</taxon>
        <taxon>Alphaproteobacteria</taxon>
        <taxon>Rhodobacterales</taxon>
        <taxon>Paracoccaceae</taxon>
        <taxon>Rhodovulum</taxon>
    </lineage>
</organism>
<dbReference type="FunFam" id="3.40.50.300:FF:000006">
    <property type="entry name" value="DNA-binding transcriptional regulator NtrC"/>
    <property type="match status" value="1"/>
</dbReference>
<keyword evidence="7" id="KW-0805">Transcription regulation</keyword>